<dbReference type="PANTHER" id="PTHR21235">
    <property type="entry name" value="IMIDAZOLE GLYCEROL PHOSPHATE SYNTHASE SUBUNIT HISF/H IGP SYNTHASE SUBUNIT HISF/H"/>
    <property type="match status" value="1"/>
</dbReference>
<dbReference type="SUPFAM" id="SSF51366">
    <property type="entry name" value="Ribulose-phoshate binding barrel"/>
    <property type="match status" value="1"/>
</dbReference>
<evidence type="ECO:0000256" key="4">
    <source>
        <dbReference type="ARBA" id="ARBA00011152"/>
    </source>
</evidence>
<evidence type="ECO:0000256" key="6">
    <source>
        <dbReference type="ARBA" id="ARBA00022605"/>
    </source>
</evidence>
<accession>A0A9J6R9M3</accession>
<evidence type="ECO:0000313" key="13">
    <source>
        <dbReference type="EMBL" id="MCZ0702003.1"/>
    </source>
</evidence>
<keyword evidence="8 11" id="KW-0456">Lyase</keyword>
<dbReference type="InterPro" id="IPR006062">
    <property type="entry name" value="His_biosynth"/>
</dbReference>
<dbReference type="EMBL" id="JAPRAT010000002">
    <property type="protein sequence ID" value="MCZ0702003.1"/>
    <property type="molecule type" value="Genomic_DNA"/>
</dbReference>
<sequence>MIAKRIIPCLDVKDGKVVKGTNFVSLRELGDPVFMAKQYSESGADEIIFLDISATNEARNTIVEIVRDTARNVFVPFTVGGGVRTIDDVTRLLQAGADKVGMNSAAVANPDLITTAANRFGSQCIVVAIDAKKYPDGWHVMTHGGSKDTGIDAIEWAKEAESRGAGEILLTSVDTDGVKSGFDLPLTKAVVDVVRIPVIASGGVGHPDHFAEVFAHTDVSAGLAASIFHENTFSVEEVKRSCMEKGVNVREA</sequence>
<dbReference type="Pfam" id="PF00977">
    <property type="entry name" value="His_biosynth"/>
    <property type="match status" value="1"/>
</dbReference>
<keyword evidence="6 11" id="KW-0028">Amino-acid biosynthesis</keyword>
<dbReference type="Gene3D" id="3.20.20.70">
    <property type="entry name" value="Aldolase class I"/>
    <property type="match status" value="1"/>
</dbReference>
<comment type="pathway">
    <text evidence="2 11">Amino-acid biosynthesis; L-histidine biosynthesis; L-histidine from 5-phospho-alpha-D-ribose 1-diphosphate: step 5/9.</text>
</comment>
<keyword evidence="5 11" id="KW-0963">Cytoplasm</keyword>
<dbReference type="InterPro" id="IPR011060">
    <property type="entry name" value="RibuloseP-bd_barrel"/>
</dbReference>
<dbReference type="InterPro" id="IPR004651">
    <property type="entry name" value="HisF"/>
</dbReference>
<evidence type="ECO:0000256" key="3">
    <source>
        <dbReference type="ARBA" id="ARBA00009667"/>
    </source>
</evidence>
<dbReference type="FunFam" id="3.20.20.70:FF:000006">
    <property type="entry name" value="Imidazole glycerol phosphate synthase subunit HisF"/>
    <property type="match status" value="1"/>
</dbReference>
<dbReference type="RefSeq" id="WP_268778770.1">
    <property type="nucleotide sequence ID" value="NZ_JAPRAT010000002.1"/>
</dbReference>
<feature type="active site" evidence="11">
    <location>
        <position position="11"/>
    </location>
</feature>
<reference evidence="13" key="1">
    <citation type="submission" date="2022-11" db="EMBL/GenBank/DDBJ databases">
        <title>WGS of Natronobacillus azotifigens 24KS-1, an anaerobic diazotrophic haloalkaliphile from soda-rich habitats.</title>
        <authorList>
            <person name="Sorokin D.Y."/>
            <person name="Merkel A.Y."/>
        </authorList>
    </citation>
    <scope>NUCLEOTIDE SEQUENCE</scope>
    <source>
        <strain evidence="13">24KS-1</strain>
    </source>
</reference>
<protein>
    <recommendedName>
        <fullName evidence="11">Imidazole glycerol phosphate synthase subunit HisF</fullName>
        <ecNumber evidence="11">4.3.2.10</ecNumber>
    </recommendedName>
    <alternativeName>
        <fullName evidence="11">IGP synthase cyclase subunit</fullName>
    </alternativeName>
    <alternativeName>
        <fullName evidence="11">IGP synthase subunit HisF</fullName>
    </alternativeName>
    <alternativeName>
        <fullName evidence="11">ImGP synthase subunit HisF</fullName>
        <shortName evidence="11">IGPS subunit HisF</shortName>
    </alternativeName>
</protein>
<evidence type="ECO:0000256" key="11">
    <source>
        <dbReference type="HAMAP-Rule" id="MF_01013"/>
    </source>
</evidence>
<evidence type="ECO:0000256" key="1">
    <source>
        <dbReference type="ARBA" id="ARBA00004496"/>
    </source>
</evidence>
<dbReference type="PANTHER" id="PTHR21235:SF2">
    <property type="entry name" value="IMIDAZOLE GLYCEROL PHOSPHATE SYNTHASE HISHF"/>
    <property type="match status" value="1"/>
</dbReference>
<evidence type="ECO:0000256" key="12">
    <source>
        <dbReference type="RuleBase" id="RU003657"/>
    </source>
</evidence>
<feature type="active site" evidence="11">
    <location>
        <position position="130"/>
    </location>
</feature>
<dbReference type="InterPro" id="IPR050064">
    <property type="entry name" value="IGPS_HisA/HisF"/>
</dbReference>
<evidence type="ECO:0000256" key="5">
    <source>
        <dbReference type="ARBA" id="ARBA00022490"/>
    </source>
</evidence>
<comment type="subunit">
    <text evidence="4 11">Heterodimer of HisH and HisF.</text>
</comment>
<dbReference type="GO" id="GO:0000105">
    <property type="term" value="P:L-histidine biosynthetic process"/>
    <property type="evidence" value="ECO:0007669"/>
    <property type="project" value="UniProtKB-UniRule"/>
</dbReference>
<dbReference type="HAMAP" id="MF_01013">
    <property type="entry name" value="HisF"/>
    <property type="match status" value="1"/>
</dbReference>
<keyword evidence="14" id="KW-1185">Reference proteome</keyword>
<name>A0A9J6R9M3_9BACI</name>
<keyword evidence="7 11" id="KW-0368">Histidine biosynthesis</keyword>
<comment type="caution">
    <text evidence="13">The sequence shown here is derived from an EMBL/GenBank/DDBJ whole genome shotgun (WGS) entry which is preliminary data.</text>
</comment>
<organism evidence="13 14">
    <name type="scientific">Natronobacillus azotifigens</name>
    <dbReference type="NCBI Taxonomy" id="472978"/>
    <lineage>
        <taxon>Bacteria</taxon>
        <taxon>Bacillati</taxon>
        <taxon>Bacillota</taxon>
        <taxon>Bacilli</taxon>
        <taxon>Bacillales</taxon>
        <taxon>Bacillaceae</taxon>
        <taxon>Natronobacillus</taxon>
    </lineage>
</organism>
<comment type="function">
    <text evidence="9 11">IGPS catalyzes the conversion of PRFAR and glutamine to IGP, AICAR and glutamate. The HisF subunit catalyzes the cyclization activity that produces IGP and AICAR from PRFAR using the ammonia provided by the HisH subunit.</text>
</comment>
<dbReference type="GO" id="GO:0016829">
    <property type="term" value="F:lyase activity"/>
    <property type="evidence" value="ECO:0007669"/>
    <property type="project" value="UniProtKB-KW"/>
</dbReference>
<proteinExistence type="inferred from homology"/>
<evidence type="ECO:0000256" key="10">
    <source>
        <dbReference type="ARBA" id="ARBA00047838"/>
    </source>
</evidence>
<dbReference type="GO" id="GO:0000107">
    <property type="term" value="F:imidazoleglycerol-phosphate synthase activity"/>
    <property type="evidence" value="ECO:0007669"/>
    <property type="project" value="UniProtKB-UniRule"/>
</dbReference>
<dbReference type="InterPro" id="IPR013785">
    <property type="entry name" value="Aldolase_TIM"/>
</dbReference>
<comment type="subcellular location">
    <subcellularLocation>
        <location evidence="1 11">Cytoplasm</location>
    </subcellularLocation>
</comment>
<evidence type="ECO:0000256" key="2">
    <source>
        <dbReference type="ARBA" id="ARBA00005091"/>
    </source>
</evidence>
<evidence type="ECO:0000313" key="14">
    <source>
        <dbReference type="Proteomes" id="UP001084197"/>
    </source>
</evidence>
<comment type="catalytic activity">
    <reaction evidence="10 11">
        <text>5-[(5-phospho-1-deoxy-D-ribulos-1-ylimino)methylamino]-1-(5-phospho-beta-D-ribosyl)imidazole-4-carboxamide + L-glutamine = D-erythro-1-(imidazol-4-yl)glycerol 3-phosphate + 5-amino-1-(5-phospho-beta-D-ribosyl)imidazole-4-carboxamide + L-glutamate + H(+)</text>
        <dbReference type="Rhea" id="RHEA:24793"/>
        <dbReference type="ChEBI" id="CHEBI:15378"/>
        <dbReference type="ChEBI" id="CHEBI:29985"/>
        <dbReference type="ChEBI" id="CHEBI:58278"/>
        <dbReference type="ChEBI" id="CHEBI:58359"/>
        <dbReference type="ChEBI" id="CHEBI:58475"/>
        <dbReference type="ChEBI" id="CHEBI:58525"/>
        <dbReference type="EC" id="4.3.2.10"/>
    </reaction>
</comment>
<dbReference type="Proteomes" id="UP001084197">
    <property type="component" value="Unassembled WGS sequence"/>
</dbReference>
<dbReference type="NCBIfam" id="TIGR00735">
    <property type="entry name" value="hisF"/>
    <property type="match status" value="1"/>
</dbReference>
<evidence type="ECO:0000256" key="9">
    <source>
        <dbReference type="ARBA" id="ARBA00025475"/>
    </source>
</evidence>
<dbReference type="EC" id="4.3.2.10" evidence="11"/>
<gene>
    <name evidence="11 13" type="primary">hisF</name>
    <name evidence="13" type="ORF">OWO01_02110</name>
</gene>
<dbReference type="CDD" id="cd04731">
    <property type="entry name" value="HisF"/>
    <property type="match status" value="1"/>
</dbReference>
<dbReference type="GO" id="GO:0005737">
    <property type="term" value="C:cytoplasm"/>
    <property type="evidence" value="ECO:0007669"/>
    <property type="project" value="UniProtKB-SubCell"/>
</dbReference>
<dbReference type="AlphaFoldDB" id="A0A9J6R9M3"/>
<evidence type="ECO:0000256" key="7">
    <source>
        <dbReference type="ARBA" id="ARBA00023102"/>
    </source>
</evidence>
<comment type="similarity">
    <text evidence="3 11 12">Belongs to the HisA/HisF family.</text>
</comment>
<evidence type="ECO:0000256" key="8">
    <source>
        <dbReference type="ARBA" id="ARBA00023239"/>
    </source>
</evidence>